<comment type="caution">
    <text evidence="2">The sequence shown here is derived from an EMBL/GenBank/DDBJ whole genome shotgun (WGS) entry which is preliminary data.</text>
</comment>
<organism evidence="2 3">
    <name type="scientific">Afipia broomeae ATCC 49717</name>
    <dbReference type="NCBI Taxonomy" id="883078"/>
    <lineage>
        <taxon>Bacteria</taxon>
        <taxon>Pseudomonadati</taxon>
        <taxon>Pseudomonadota</taxon>
        <taxon>Alphaproteobacteria</taxon>
        <taxon>Hyphomicrobiales</taxon>
        <taxon>Nitrobacteraceae</taxon>
        <taxon>Afipia</taxon>
    </lineage>
</organism>
<dbReference type="Proteomes" id="UP000001096">
    <property type="component" value="Unassembled WGS sequence"/>
</dbReference>
<evidence type="ECO:0000313" key="3">
    <source>
        <dbReference type="Proteomes" id="UP000001096"/>
    </source>
</evidence>
<dbReference type="AlphaFoldDB" id="K8P5C1"/>
<dbReference type="PATRIC" id="fig|883078.3.peg.3199"/>
<keyword evidence="3" id="KW-1185">Reference proteome</keyword>
<sequence>MLDWFGGDYGPLLGRFRRWLDGKPTRDFSSSPPLHKLGRLGLMALALILLMAPLWWLFTR</sequence>
<keyword evidence="1" id="KW-1133">Transmembrane helix</keyword>
<name>K8P5C1_9BRAD</name>
<proteinExistence type="predicted"/>
<accession>K8P5C1</accession>
<gene>
    <name evidence="2" type="ORF">HMPREF9695_03094</name>
</gene>
<reference evidence="2 3" key="1">
    <citation type="submission" date="2012-04" db="EMBL/GenBank/DDBJ databases">
        <title>The Genome Sequence of Afipia broomeae ATCC 49717.</title>
        <authorList>
            <consortium name="The Broad Institute Genome Sequencing Platform"/>
            <person name="Earl A."/>
            <person name="Ward D."/>
            <person name="Feldgarden M."/>
            <person name="Gevers D."/>
            <person name="Huys G."/>
            <person name="Walker B."/>
            <person name="Young S.K."/>
            <person name="Zeng Q."/>
            <person name="Gargeya S."/>
            <person name="Fitzgerald M."/>
            <person name="Haas B."/>
            <person name="Abouelleil A."/>
            <person name="Alvarado L."/>
            <person name="Arachchi H.M."/>
            <person name="Berlin A."/>
            <person name="Chapman S.B."/>
            <person name="Goldberg J."/>
            <person name="Griggs A."/>
            <person name="Gujja S."/>
            <person name="Hansen M."/>
            <person name="Howarth C."/>
            <person name="Imamovic A."/>
            <person name="Larimer J."/>
            <person name="McCowen C."/>
            <person name="Montmayeur A."/>
            <person name="Murphy C."/>
            <person name="Neiman D."/>
            <person name="Pearson M."/>
            <person name="Priest M."/>
            <person name="Roberts A."/>
            <person name="Saif S."/>
            <person name="Shea T."/>
            <person name="Sisk P."/>
            <person name="Sykes S."/>
            <person name="Wortman J."/>
            <person name="Nusbaum C."/>
            <person name="Birren B."/>
        </authorList>
    </citation>
    <scope>NUCLEOTIDE SEQUENCE [LARGE SCALE GENOMIC DNA]</scope>
    <source>
        <strain evidence="2 3">ATCC 49717</strain>
    </source>
</reference>
<dbReference type="RefSeq" id="WP_006021797.1">
    <property type="nucleotide sequence ID" value="NZ_KB375283.1"/>
</dbReference>
<dbReference type="EMBL" id="AGWX01000004">
    <property type="protein sequence ID" value="EKS36676.1"/>
    <property type="molecule type" value="Genomic_DNA"/>
</dbReference>
<keyword evidence="1" id="KW-0812">Transmembrane</keyword>
<evidence type="ECO:0000313" key="2">
    <source>
        <dbReference type="EMBL" id="EKS36676.1"/>
    </source>
</evidence>
<dbReference type="HOGENOM" id="CLU_2930809_0_0_5"/>
<feature type="transmembrane region" description="Helical" evidence="1">
    <location>
        <begin position="37"/>
        <end position="58"/>
    </location>
</feature>
<evidence type="ECO:0000256" key="1">
    <source>
        <dbReference type="SAM" id="Phobius"/>
    </source>
</evidence>
<protein>
    <submittedName>
        <fullName evidence="2">Uncharacterized protein</fullName>
    </submittedName>
</protein>
<keyword evidence="1" id="KW-0472">Membrane</keyword>